<dbReference type="EMBL" id="CP019791">
    <property type="protein sequence ID" value="AQT67104.1"/>
    <property type="molecule type" value="Genomic_DNA"/>
</dbReference>
<name>A0A1U9NH88_9BACT</name>
<dbReference type="KEGG" id="alus:STSP2_00245"/>
<proteinExistence type="predicted"/>
<organism evidence="2 3">
    <name type="scientific">Anaerohalosphaera lusitana</name>
    <dbReference type="NCBI Taxonomy" id="1936003"/>
    <lineage>
        <taxon>Bacteria</taxon>
        <taxon>Pseudomonadati</taxon>
        <taxon>Planctomycetota</taxon>
        <taxon>Phycisphaerae</taxon>
        <taxon>Sedimentisphaerales</taxon>
        <taxon>Anaerohalosphaeraceae</taxon>
        <taxon>Anaerohalosphaera</taxon>
    </lineage>
</organism>
<reference evidence="3" key="1">
    <citation type="submission" date="2017-02" db="EMBL/GenBank/DDBJ databases">
        <title>Comparative genomics and description of representatives of a novel lineage of planctomycetes thriving in anoxic sediments.</title>
        <authorList>
            <person name="Spring S."/>
            <person name="Bunk B."/>
            <person name="Sproer C."/>
        </authorList>
    </citation>
    <scope>NUCLEOTIDE SEQUENCE [LARGE SCALE GENOMIC DNA]</scope>
    <source>
        <strain evidence="3">ST-NAGAB-D1</strain>
    </source>
</reference>
<evidence type="ECO:0000256" key="1">
    <source>
        <dbReference type="SAM" id="MobiDB-lite"/>
    </source>
</evidence>
<dbReference type="AlphaFoldDB" id="A0A1U9NH88"/>
<evidence type="ECO:0000313" key="2">
    <source>
        <dbReference type="EMBL" id="AQT67104.1"/>
    </source>
</evidence>
<gene>
    <name evidence="2" type="ORF">STSP2_00245</name>
</gene>
<dbReference type="RefSeq" id="WP_146659069.1">
    <property type="nucleotide sequence ID" value="NZ_CP019791.1"/>
</dbReference>
<feature type="compositionally biased region" description="Acidic residues" evidence="1">
    <location>
        <begin position="12"/>
        <end position="30"/>
    </location>
</feature>
<feature type="compositionally biased region" description="Acidic residues" evidence="1">
    <location>
        <begin position="76"/>
        <end position="108"/>
    </location>
</feature>
<keyword evidence="3" id="KW-1185">Reference proteome</keyword>
<dbReference type="STRING" id="1936003.STSP2_00245"/>
<accession>A0A1U9NH88</accession>
<feature type="region of interest" description="Disordered" evidence="1">
    <location>
        <begin position="1"/>
        <end position="108"/>
    </location>
</feature>
<sequence>MCSKKYSSVYDAGDEYLDEENLDSDEELEEIAERSEKILSEGAGTNPESGDDLDEGYESEDEFDEDELDERYAEIDFGDDSFDEDEFGGMDDDFPEDLGDLGLDDFDD</sequence>
<dbReference type="Proteomes" id="UP000189674">
    <property type="component" value="Chromosome"/>
</dbReference>
<evidence type="ECO:0000313" key="3">
    <source>
        <dbReference type="Proteomes" id="UP000189674"/>
    </source>
</evidence>
<protein>
    <submittedName>
        <fullName evidence="2">Uncharacterized protein</fullName>
    </submittedName>
</protein>
<feature type="compositionally biased region" description="Acidic residues" evidence="1">
    <location>
        <begin position="49"/>
        <end position="69"/>
    </location>
</feature>